<evidence type="ECO:0000313" key="6">
    <source>
        <dbReference type="EMBL" id="EYD74378.1"/>
    </source>
</evidence>
<evidence type="ECO:0000259" key="4">
    <source>
        <dbReference type="Pfam" id="PF13007"/>
    </source>
</evidence>
<keyword evidence="7" id="KW-1185">Reference proteome</keyword>
<dbReference type="Pfam" id="PF13007">
    <property type="entry name" value="LZ_Tnp_IS66"/>
    <property type="match status" value="1"/>
</dbReference>
<dbReference type="Pfam" id="PF03050">
    <property type="entry name" value="DDE_Tnp_IS66"/>
    <property type="match status" value="1"/>
</dbReference>
<evidence type="ECO:0000259" key="3">
    <source>
        <dbReference type="Pfam" id="PF13005"/>
    </source>
</evidence>
<feature type="domain" description="Transposase TnpC homeodomain" evidence="4">
    <location>
        <begin position="36"/>
        <end position="101"/>
    </location>
</feature>
<evidence type="ECO:0000259" key="5">
    <source>
        <dbReference type="Pfam" id="PF13817"/>
    </source>
</evidence>
<dbReference type="Pfam" id="PF13005">
    <property type="entry name" value="zf-IS66"/>
    <property type="match status" value="1"/>
</dbReference>
<protein>
    <submittedName>
        <fullName evidence="6">Mobile element protein</fullName>
    </submittedName>
</protein>
<feature type="region of interest" description="Disordered" evidence="1">
    <location>
        <begin position="78"/>
        <end position="97"/>
    </location>
</feature>
<dbReference type="InterPro" id="IPR004291">
    <property type="entry name" value="Transposase_IS66_central"/>
</dbReference>
<proteinExistence type="predicted"/>
<dbReference type="InterPro" id="IPR039552">
    <property type="entry name" value="IS66_C"/>
</dbReference>
<organism evidence="6 7">
    <name type="scientific">Rubellimicrobium mesophilum DSM 19309</name>
    <dbReference type="NCBI Taxonomy" id="442562"/>
    <lineage>
        <taxon>Bacteria</taxon>
        <taxon>Pseudomonadati</taxon>
        <taxon>Pseudomonadota</taxon>
        <taxon>Alphaproteobacteria</taxon>
        <taxon>Rhodobacterales</taxon>
        <taxon>Roseobacteraceae</taxon>
        <taxon>Rubellimicrobium</taxon>
    </lineage>
</organism>
<dbReference type="OrthoDB" id="9800877at2"/>
<dbReference type="EMBL" id="AOSK01000116">
    <property type="protein sequence ID" value="EYD74378.1"/>
    <property type="molecule type" value="Genomic_DNA"/>
</dbReference>
<dbReference type="Pfam" id="PF13817">
    <property type="entry name" value="DDE_Tnp_IS66_C"/>
    <property type="match status" value="1"/>
</dbReference>
<name>A0A017HJM8_9RHOB</name>
<dbReference type="InterPro" id="IPR024463">
    <property type="entry name" value="Transposase_TnpC_homeodom"/>
</dbReference>
<dbReference type="PANTHER" id="PTHR33678">
    <property type="entry name" value="BLL1576 PROTEIN"/>
    <property type="match status" value="1"/>
</dbReference>
<dbReference type="NCBIfam" id="NF033517">
    <property type="entry name" value="transpos_IS66"/>
    <property type="match status" value="1"/>
</dbReference>
<comment type="caution">
    <text evidence="6">The sequence shown here is derived from an EMBL/GenBank/DDBJ whole genome shotgun (WGS) entry which is preliminary data.</text>
</comment>
<dbReference type="InterPro" id="IPR024474">
    <property type="entry name" value="Znf_dom_IS66"/>
</dbReference>
<feature type="domain" description="Transposase IS66 zinc-finger binding" evidence="3">
    <location>
        <begin position="109"/>
        <end position="151"/>
    </location>
</feature>
<feature type="domain" description="Transposase IS66 central" evidence="2">
    <location>
        <begin position="166"/>
        <end position="451"/>
    </location>
</feature>
<feature type="domain" description="Transposase IS66 C-terminal" evidence="5">
    <location>
        <begin position="458"/>
        <end position="495"/>
    </location>
</feature>
<accession>A0A017HJM8</accession>
<dbReference type="InterPro" id="IPR052344">
    <property type="entry name" value="Transposase-related"/>
</dbReference>
<dbReference type="HOGENOM" id="CLU_023034_0_0_5"/>
<reference evidence="6 7" key="1">
    <citation type="submission" date="2013-02" db="EMBL/GenBank/DDBJ databases">
        <authorList>
            <person name="Fiebig A."/>
            <person name="Goeker M."/>
            <person name="Klenk H.-P.P."/>
        </authorList>
    </citation>
    <scope>NUCLEOTIDE SEQUENCE [LARGE SCALE GENOMIC DNA]</scope>
    <source>
        <strain evidence="6 7">DSM 19309</strain>
    </source>
</reference>
<evidence type="ECO:0000259" key="2">
    <source>
        <dbReference type="Pfam" id="PF03050"/>
    </source>
</evidence>
<dbReference type="PATRIC" id="fig|442562.3.peg.4007"/>
<gene>
    <name evidence="6" type="ORF">Rumeso_04063</name>
</gene>
<sequence length="499" mass="55436">MLDEAHALPHDPEDLRAFAARLLVEVKAQALLIEKLRHQLAGHRAHRFGASSEAAEQLQLALETSEIASAAMAARLRLPDVEKKDKPKRRPIPDHIPRQEIELTPQGDCCISCGGKLHRVGQDATEELEYVPGRFVVNRIVRPRLACSGCERFTQAPLPSRPIERGRPGSGLLAHVLVSKYADHLPLYRQSQIFERDGLDLDRSTLADWVGKSTTLLEPLADAIGRHVRAGEAIFADDTPVSMLAPGTGKTQTARLWTYGRDERPWGSTTPPAAWYRFSGDRRGQHPKDHLAGFAGWMHADGYAGFEELYRAGTIREVACMAHVRRKFVDVHRSQGSAIAEEAIRRIAQLYAVEAEARGSPPDRRAAIRQARAKPIFEDLEVWLAAQLPAISGKSPLATAIRYALARMTRLRPYLEHGILELDNNTAERSMRAVALGRKNYLFVGSEAGGRAAAIAYTLIETAKLNGVDPLAWLADTLARLPDYKITRIDELLPWSWRS</sequence>
<dbReference type="Proteomes" id="UP000019666">
    <property type="component" value="Unassembled WGS sequence"/>
</dbReference>
<dbReference type="RefSeq" id="WP_037280194.1">
    <property type="nucleotide sequence ID" value="NZ_KK088571.1"/>
</dbReference>
<dbReference type="AlphaFoldDB" id="A0A017HJM8"/>
<dbReference type="PANTHER" id="PTHR33678:SF1">
    <property type="entry name" value="BLL1576 PROTEIN"/>
    <property type="match status" value="1"/>
</dbReference>
<dbReference type="STRING" id="442562.Rumeso_04063"/>
<evidence type="ECO:0000313" key="7">
    <source>
        <dbReference type="Proteomes" id="UP000019666"/>
    </source>
</evidence>
<evidence type="ECO:0000256" key="1">
    <source>
        <dbReference type="SAM" id="MobiDB-lite"/>
    </source>
</evidence>